<sequence length="146" mass="15779">MEHYQLLKIAHSLPGILLLLGLIAHVVMLWKAWRGGDAAVLQRKLRRTRLISLPLLGLLALSLPVSGWWLVNLAAWPLGQTWLLASSALFGVLAVLLLLLAARLSAWQALGDTPAPARLLRFTAAYAGLILLLVLVIMGLMGAKPA</sequence>
<evidence type="ECO:0008006" key="4">
    <source>
        <dbReference type="Google" id="ProtNLM"/>
    </source>
</evidence>
<keyword evidence="1" id="KW-0472">Membrane</keyword>
<proteinExistence type="predicted"/>
<feature type="transmembrane region" description="Helical" evidence="1">
    <location>
        <begin position="12"/>
        <end position="30"/>
    </location>
</feature>
<dbReference type="STRING" id="1395571.TMS3_0101765"/>
<dbReference type="eggNOG" id="COG5528">
    <property type="taxonomic scope" value="Bacteria"/>
</dbReference>
<dbReference type="Proteomes" id="UP000030063">
    <property type="component" value="Unassembled WGS sequence"/>
</dbReference>
<feature type="transmembrane region" description="Helical" evidence="1">
    <location>
        <begin position="123"/>
        <end position="143"/>
    </location>
</feature>
<dbReference type="AlphaFoldDB" id="A0A0A1YL86"/>
<dbReference type="EMBL" id="AWSQ01000001">
    <property type="protein sequence ID" value="KFX70697.1"/>
    <property type="molecule type" value="Genomic_DNA"/>
</dbReference>
<dbReference type="InterPro" id="IPR018729">
    <property type="entry name" value="DUF2269_transmembrane"/>
</dbReference>
<gene>
    <name evidence="2" type="ORF">TMS3_0101765</name>
</gene>
<feature type="transmembrane region" description="Helical" evidence="1">
    <location>
        <begin position="82"/>
        <end position="102"/>
    </location>
</feature>
<protein>
    <recommendedName>
        <fullName evidence="4">Integral membrane protein</fullName>
    </recommendedName>
</protein>
<reference evidence="2 3" key="1">
    <citation type="journal article" date="2014" name="Genome Announc.">
        <title>Draft Genome Sequence of Petroleum Oil-Degrading Marine Bacterium Pseudomonas taeanensis Strain MS-3, Isolated from a Crude Oil-Contaminated Seashore.</title>
        <authorList>
            <person name="Lee S.Y."/>
            <person name="Kim S.H."/>
            <person name="Lee D.G."/>
            <person name="Shin S."/>
            <person name="Yun S.H."/>
            <person name="Choi C.W."/>
            <person name="Chung Y.H."/>
            <person name="Choi J.S."/>
            <person name="Kahng H.Y."/>
            <person name="Kim S.I."/>
        </authorList>
    </citation>
    <scope>NUCLEOTIDE SEQUENCE [LARGE SCALE GENOMIC DNA]</scope>
    <source>
        <strain evidence="2 3">MS-3</strain>
    </source>
</reference>
<organism evidence="2 3">
    <name type="scientific">Pseudomonas taeanensis MS-3</name>
    <dbReference type="NCBI Taxonomy" id="1395571"/>
    <lineage>
        <taxon>Bacteria</taxon>
        <taxon>Pseudomonadati</taxon>
        <taxon>Pseudomonadota</taxon>
        <taxon>Gammaproteobacteria</taxon>
        <taxon>Pseudomonadales</taxon>
        <taxon>Pseudomonadaceae</taxon>
        <taxon>Pseudomonas</taxon>
    </lineage>
</organism>
<evidence type="ECO:0000313" key="2">
    <source>
        <dbReference type="EMBL" id="KFX70697.1"/>
    </source>
</evidence>
<keyword evidence="3" id="KW-1185">Reference proteome</keyword>
<evidence type="ECO:0000256" key="1">
    <source>
        <dbReference type="SAM" id="Phobius"/>
    </source>
</evidence>
<name>A0A0A1YL86_9PSED</name>
<feature type="transmembrane region" description="Helical" evidence="1">
    <location>
        <begin position="50"/>
        <end position="70"/>
    </location>
</feature>
<evidence type="ECO:0000313" key="3">
    <source>
        <dbReference type="Proteomes" id="UP000030063"/>
    </source>
</evidence>
<dbReference type="RefSeq" id="WP_025163515.1">
    <property type="nucleotide sequence ID" value="NZ_AWSQ01000001.1"/>
</dbReference>
<comment type="caution">
    <text evidence="2">The sequence shown here is derived from an EMBL/GenBank/DDBJ whole genome shotgun (WGS) entry which is preliminary data.</text>
</comment>
<dbReference type="Pfam" id="PF10027">
    <property type="entry name" value="DUF2269"/>
    <property type="match status" value="1"/>
</dbReference>
<accession>A0A0A1YL86</accession>
<keyword evidence="1" id="KW-1133">Transmembrane helix</keyword>
<keyword evidence="1" id="KW-0812">Transmembrane</keyword>